<accession>A0A316A6I8</accession>
<dbReference type="PANTHER" id="PTHR22642:SF2">
    <property type="entry name" value="PROTEIN LONG AFTER FAR-RED 3"/>
    <property type="match status" value="1"/>
</dbReference>
<protein>
    <recommendedName>
        <fullName evidence="3">Amidohydrolase 3 domain-containing protein</fullName>
    </recommendedName>
</protein>
<organism evidence="4 5">
    <name type="scientific">Quadrisphaera granulorum</name>
    <dbReference type="NCBI Taxonomy" id="317664"/>
    <lineage>
        <taxon>Bacteria</taxon>
        <taxon>Bacillati</taxon>
        <taxon>Actinomycetota</taxon>
        <taxon>Actinomycetes</taxon>
        <taxon>Kineosporiales</taxon>
        <taxon>Kineosporiaceae</taxon>
        <taxon>Quadrisphaera</taxon>
    </lineage>
</organism>
<dbReference type="Gene3D" id="3.20.20.140">
    <property type="entry name" value="Metal-dependent hydrolases"/>
    <property type="match status" value="1"/>
</dbReference>
<gene>
    <name evidence="4" type="ORF">BXY45_11261</name>
</gene>
<dbReference type="CDD" id="cd01300">
    <property type="entry name" value="YtcJ_like"/>
    <property type="match status" value="1"/>
</dbReference>
<evidence type="ECO:0000259" key="3">
    <source>
        <dbReference type="Pfam" id="PF07969"/>
    </source>
</evidence>
<proteinExistence type="predicted"/>
<evidence type="ECO:0000313" key="5">
    <source>
        <dbReference type="Proteomes" id="UP000245469"/>
    </source>
</evidence>
<reference evidence="4 5" key="1">
    <citation type="submission" date="2018-03" db="EMBL/GenBank/DDBJ databases">
        <title>Genomic Encyclopedia of Archaeal and Bacterial Type Strains, Phase II (KMG-II): from individual species to whole genera.</title>
        <authorList>
            <person name="Goeker M."/>
        </authorList>
    </citation>
    <scope>NUCLEOTIDE SEQUENCE [LARGE SCALE GENOMIC DNA]</scope>
    <source>
        <strain evidence="4 5">DSM 44889</strain>
    </source>
</reference>
<comment type="caution">
    <text evidence="4">The sequence shown here is derived from an EMBL/GenBank/DDBJ whole genome shotgun (WGS) entry which is preliminary data.</text>
</comment>
<dbReference type="InterPro" id="IPR033932">
    <property type="entry name" value="YtcJ-like"/>
</dbReference>
<dbReference type="InterPro" id="IPR011059">
    <property type="entry name" value="Metal-dep_hydrolase_composite"/>
</dbReference>
<dbReference type="Gene3D" id="2.30.40.10">
    <property type="entry name" value="Urease, subunit C, domain 1"/>
    <property type="match status" value="1"/>
</dbReference>
<evidence type="ECO:0000256" key="2">
    <source>
        <dbReference type="SAM" id="Phobius"/>
    </source>
</evidence>
<dbReference type="InterPro" id="IPR032466">
    <property type="entry name" value="Metal_Hydrolase"/>
</dbReference>
<dbReference type="Gene3D" id="3.10.310.70">
    <property type="match status" value="1"/>
</dbReference>
<keyword evidence="2" id="KW-1133">Transmembrane helix</keyword>
<name>A0A316A6I8_9ACTN</name>
<feature type="region of interest" description="Disordered" evidence="1">
    <location>
        <begin position="11"/>
        <end position="35"/>
    </location>
</feature>
<dbReference type="Pfam" id="PF07969">
    <property type="entry name" value="Amidohydro_3"/>
    <property type="match status" value="1"/>
</dbReference>
<dbReference type="AlphaFoldDB" id="A0A316A6I8"/>
<keyword evidence="5" id="KW-1185">Reference proteome</keyword>
<dbReference type="SUPFAM" id="SSF51338">
    <property type="entry name" value="Composite domain of metallo-dependent hydrolases"/>
    <property type="match status" value="1"/>
</dbReference>
<keyword evidence="2" id="KW-0812">Transmembrane</keyword>
<dbReference type="Proteomes" id="UP000245469">
    <property type="component" value="Unassembled WGS sequence"/>
</dbReference>
<feature type="transmembrane region" description="Helical" evidence="2">
    <location>
        <begin position="40"/>
        <end position="60"/>
    </location>
</feature>
<evidence type="ECO:0000313" key="4">
    <source>
        <dbReference type="EMBL" id="PWJ53491.1"/>
    </source>
</evidence>
<evidence type="ECO:0000256" key="1">
    <source>
        <dbReference type="SAM" id="MobiDB-lite"/>
    </source>
</evidence>
<dbReference type="InterPro" id="IPR013108">
    <property type="entry name" value="Amidohydro_3"/>
</dbReference>
<dbReference type="EMBL" id="QGDQ01000012">
    <property type="protein sequence ID" value="PWJ53491.1"/>
    <property type="molecule type" value="Genomic_DNA"/>
</dbReference>
<feature type="domain" description="Amidohydrolase 3" evidence="3">
    <location>
        <begin position="126"/>
        <end position="623"/>
    </location>
</feature>
<dbReference type="GO" id="GO:0016810">
    <property type="term" value="F:hydrolase activity, acting on carbon-nitrogen (but not peptide) bonds"/>
    <property type="evidence" value="ECO:0007669"/>
    <property type="project" value="InterPro"/>
</dbReference>
<dbReference type="SUPFAM" id="SSF51556">
    <property type="entry name" value="Metallo-dependent hydrolases"/>
    <property type="match status" value="1"/>
</dbReference>
<sequence>MLGQAHAGLQNLKRGSMSDAAPPPRDDTDSPGRRLSRRSLLVGGGVIGAAAVAGGVAYGVNASRKPQSSAAATAGASTAAIIISNGRVWTGDPTTFAEAVAINASGTIIAVGTEAEVRKLNGPKTQAIDAKGGTVMPGIHDAHQHTMSGGEGLYYPTLENAVLTVGELQQKVQAILDKQGDDRPDNWLVVVDWNPAGLTDAVAHRKYLDALRTTRPIFLRGSDFHNGWANMRALEIAGLTNDTPSPDGGVIVKDADGPTGLLKDAAQWIVGGQAPPLTEAQQREASEDAFAFLAGVGITSIMDAAGPAARANSFAELTDSGVAKQRISVASGVDKAQIDAADETLAEMNAVREQFKDHPRVKVRTAKVFMDGVSEYPAQTAAMLDPYLDADGKPTDRRGELYVSEADFTKIATRLDKEGWQIHTHSIGDHAVRASLDGFEAAQKANGGARNRHTVTHVQFCSEQDVPRFAQNQVIANMQMQWASPFSFTLASLEPYVGPDRHRRMYPLGSIAKTGAQVSGSSDWPVDKLNPWNQVRTAVDRKGTFSETGGALYPEQGISLNDSLLMHTAGSAYQLFQDDITGTIAVGKQADLVVLDRDLFGVPIAEVSGATVNYTLIDGQVVHDISTQSGQRFINKASFASAASAAPVFQNALATVNRHSVCCGGTRHA</sequence>
<dbReference type="PANTHER" id="PTHR22642">
    <property type="entry name" value="IMIDAZOLONEPROPIONASE"/>
    <property type="match status" value="1"/>
</dbReference>
<keyword evidence="2" id="KW-0472">Membrane</keyword>